<dbReference type="RefSeq" id="WP_069931247.1">
    <property type="nucleotide sequence ID" value="NZ_MEHI01000005.1"/>
</dbReference>
<dbReference type="EMBL" id="MEHJ01000002">
    <property type="protein sequence ID" value="OEJ21471.1"/>
    <property type="molecule type" value="Genomic_DNA"/>
</dbReference>
<evidence type="ECO:0008006" key="3">
    <source>
        <dbReference type="Google" id="ProtNLM"/>
    </source>
</evidence>
<comment type="caution">
    <text evidence="1">The sequence shown here is derived from an EMBL/GenBank/DDBJ whole genome shotgun (WGS) entry which is preliminary data.</text>
</comment>
<keyword evidence="2" id="KW-1185">Reference proteome</keyword>
<dbReference type="InterPro" id="IPR058118">
    <property type="entry name" value="Tpg"/>
</dbReference>
<gene>
    <name evidence="1" type="ORF">AS594_38630</name>
</gene>
<sequence length="203" mass="22655">MGHIDDALARAERETATRPLPATTYGQVQHLLKQAEIADRRARRGTDLKPASRTELARRVGAQIGVSGRTVERYRDKKIKTATGEHGRRLQAAVEKTWQPKVKEAARARAATQSGITVETRARFGFTAAPGSTDDGRIRLITHHLPATYADRLFQARETGATEEDLKNIVALGLQEQYFKDNGRRAQGLTVEFTNIDYLDLNY</sequence>
<dbReference type="Proteomes" id="UP000095759">
    <property type="component" value="Unassembled WGS sequence"/>
</dbReference>
<dbReference type="NCBIfam" id="NF047541">
    <property type="entry name" value="telomere_Tpg"/>
    <property type="match status" value="1"/>
</dbReference>
<organism evidence="1 2">
    <name type="scientific">Streptomyces agglomeratus</name>
    <dbReference type="NCBI Taxonomy" id="285458"/>
    <lineage>
        <taxon>Bacteria</taxon>
        <taxon>Bacillati</taxon>
        <taxon>Actinomycetota</taxon>
        <taxon>Actinomycetes</taxon>
        <taxon>Kitasatosporales</taxon>
        <taxon>Streptomycetaceae</taxon>
        <taxon>Streptomyces</taxon>
    </lineage>
</organism>
<name>A0A1E5NZ67_9ACTN</name>
<evidence type="ECO:0000313" key="2">
    <source>
        <dbReference type="Proteomes" id="UP000095759"/>
    </source>
</evidence>
<evidence type="ECO:0000313" key="1">
    <source>
        <dbReference type="EMBL" id="OEJ21471.1"/>
    </source>
</evidence>
<dbReference type="AlphaFoldDB" id="A0A1E5NZ67"/>
<reference evidence="1 2" key="1">
    <citation type="submission" date="2016-08" db="EMBL/GenBank/DDBJ databases">
        <title>Complete genome sequence of Streptomyces agglomeratus strain 6-3-2, a novel anti-MRSA actinomycete isolated from Wuli of Tebit, China.</title>
        <authorList>
            <person name="Chen X."/>
        </authorList>
    </citation>
    <scope>NUCLEOTIDE SEQUENCE [LARGE SCALE GENOMIC DNA]</scope>
    <source>
        <strain evidence="1 2">6-3-2</strain>
    </source>
</reference>
<protein>
    <recommendedName>
        <fullName evidence="3">Terminal protein TpgA2</fullName>
    </recommendedName>
</protein>
<proteinExistence type="predicted"/>
<dbReference type="OrthoDB" id="3868195at2"/>
<accession>A0A1E5NZ67</accession>